<comment type="caution">
    <text evidence="3">The sequence shown here is derived from an EMBL/GenBank/DDBJ whole genome shotgun (WGS) entry which is preliminary data.</text>
</comment>
<protein>
    <submittedName>
        <fullName evidence="3">Class I adenylate-forming enzyme family protein</fullName>
    </submittedName>
</protein>
<dbReference type="EMBL" id="JBHLVZ010000032">
    <property type="protein sequence ID" value="MFC0386396.1"/>
    <property type="molecule type" value="Genomic_DNA"/>
</dbReference>
<feature type="domain" description="AMP-binding enzyme C-terminal" evidence="2">
    <location>
        <begin position="368"/>
        <end position="435"/>
    </location>
</feature>
<name>A0ABV6ISG2_9PROT</name>
<dbReference type="Pfam" id="PF13193">
    <property type="entry name" value="AMP-binding_C"/>
    <property type="match status" value="1"/>
</dbReference>
<dbReference type="RefSeq" id="WP_377050820.1">
    <property type="nucleotide sequence ID" value="NZ_JBHLVZ010000032.1"/>
</dbReference>
<organism evidence="3 4">
    <name type="scientific">Muricoccus vinaceus</name>
    <dbReference type="NCBI Taxonomy" id="424704"/>
    <lineage>
        <taxon>Bacteria</taxon>
        <taxon>Pseudomonadati</taxon>
        <taxon>Pseudomonadota</taxon>
        <taxon>Alphaproteobacteria</taxon>
        <taxon>Acetobacterales</taxon>
        <taxon>Roseomonadaceae</taxon>
        <taxon>Muricoccus</taxon>
    </lineage>
</organism>
<feature type="domain" description="AMP-dependent synthetase/ligase" evidence="1">
    <location>
        <begin position="16"/>
        <end position="321"/>
    </location>
</feature>
<dbReference type="InterPro" id="IPR050237">
    <property type="entry name" value="ATP-dep_AMP-bd_enzyme"/>
</dbReference>
<evidence type="ECO:0000259" key="2">
    <source>
        <dbReference type="Pfam" id="PF13193"/>
    </source>
</evidence>
<evidence type="ECO:0000313" key="4">
    <source>
        <dbReference type="Proteomes" id="UP001589789"/>
    </source>
</evidence>
<gene>
    <name evidence="3" type="ORF">ACFFIC_12720</name>
</gene>
<reference evidence="3 4" key="1">
    <citation type="submission" date="2024-09" db="EMBL/GenBank/DDBJ databases">
        <authorList>
            <person name="Sun Q."/>
            <person name="Mori K."/>
        </authorList>
    </citation>
    <scope>NUCLEOTIDE SEQUENCE [LARGE SCALE GENOMIC DNA]</scope>
    <source>
        <strain evidence="3 4">CCM 7468</strain>
    </source>
</reference>
<proteinExistence type="predicted"/>
<dbReference type="CDD" id="cd04433">
    <property type="entry name" value="AFD_class_I"/>
    <property type="match status" value="1"/>
</dbReference>
<evidence type="ECO:0000313" key="3">
    <source>
        <dbReference type="EMBL" id="MFC0386396.1"/>
    </source>
</evidence>
<dbReference type="Proteomes" id="UP001589789">
    <property type="component" value="Unassembled WGS sequence"/>
</dbReference>
<dbReference type="SUPFAM" id="SSF56801">
    <property type="entry name" value="Acetyl-CoA synthetase-like"/>
    <property type="match status" value="1"/>
</dbReference>
<dbReference type="InterPro" id="IPR000873">
    <property type="entry name" value="AMP-dep_synth/lig_dom"/>
</dbReference>
<dbReference type="PANTHER" id="PTHR43767">
    <property type="entry name" value="LONG-CHAIN-FATTY-ACID--COA LIGASE"/>
    <property type="match status" value="1"/>
</dbReference>
<dbReference type="InterPro" id="IPR045851">
    <property type="entry name" value="AMP-bd_C_sf"/>
</dbReference>
<evidence type="ECO:0000259" key="1">
    <source>
        <dbReference type="Pfam" id="PF00501"/>
    </source>
</evidence>
<keyword evidence="4" id="KW-1185">Reference proteome</keyword>
<dbReference type="InterPro" id="IPR025110">
    <property type="entry name" value="AMP-bd_C"/>
</dbReference>
<dbReference type="InterPro" id="IPR042099">
    <property type="entry name" value="ANL_N_sf"/>
</dbReference>
<sequence length="449" mass="49818">MLNVTHLDRLFDKFRIYADRRAVVEGDYQYSYSALAQAVEEATEALDHHAVQAGAVVGLQAEFSFAAIAMALALFRRRAVAVFISPNLPNPLPLLEETSAEGIFSWDADGARFFRPLKEHAPHLLLRKLRQEGRSGFVVFTSGSGGKPKAVLHDLERFLERYSGALKPYTTMAFLLFDHIAGIDTMFYTLHAGGDLVLVKNRRPGEIINLIERWSVAVLPVSPSFLKLMCMGEIPHGVDLTSLKIITFGSEPIDLATLTSVQQIFPNVKISQKYGASEFGAPRAQTRGDDSRWIKLQSRTVHTRIVDSVLWLKSPTTMLGYLNSDNSVLHDGWFCTGDLVEIEGDWIRVLGRQSDIINVGGEKVFPAEVEAVVQELEDVIEVAVSGEPHPMLGEIVTASVRIAAGGVDDTTLRKLVRQHCLGRLERYKVPVKITSTTKSLVNDRQKVVR</sequence>
<accession>A0ABV6ISG2</accession>
<dbReference type="Gene3D" id="3.30.300.30">
    <property type="match status" value="1"/>
</dbReference>
<dbReference type="Gene3D" id="3.40.50.12780">
    <property type="entry name" value="N-terminal domain of ligase-like"/>
    <property type="match status" value="1"/>
</dbReference>
<dbReference type="Pfam" id="PF00501">
    <property type="entry name" value="AMP-binding"/>
    <property type="match status" value="1"/>
</dbReference>
<dbReference type="PANTHER" id="PTHR43767:SF1">
    <property type="entry name" value="NONRIBOSOMAL PEPTIDE SYNTHASE PES1 (EUROFUNG)-RELATED"/>
    <property type="match status" value="1"/>
</dbReference>